<dbReference type="Pfam" id="PF00010">
    <property type="entry name" value="HLH"/>
    <property type="match status" value="1"/>
</dbReference>
<protein>
    <recommendedName>
        <fullName evidence="9">BHLH domain-containing protein</fullName>
    </recommendedName>
</protein>
<comment type="similarity">
    <text evidence="1">Belongs to the MAX family.</text>
</comment>
<accession>A0A3M6TYT7</accession>
<dbReference type="Gene3D" id="4.10.280.10">
    <property type="entry name" value="Helix-loop-helix DNA-binding domain"/>
    <property type="match status" value="1"/>
</dbReference>
<dbReference type="GO" id="GO:0045944">
    <property type="term" value="P:positive regulation of transcription by RNA polymerase II"/>
    <property type="evidence" value="ECO:0007669"/>
    <property type="project" value="TreeGrafter"/>
</dbReference>
<evidence type="ECO:0000256" key="3">
    <source>
        <dbReference type="ARBA" id="ARBA00023125"/>
    </source>
</evidence>
<reference evidence="10 11" key="1">
    <citation type="journal article" date="2018" name="Sci. Rep.">
        <title>Comparative analysis of the Pocillopora damicornis genome highlights role of immune system in coral evolution.</title>
        <authorList>
            <person name="Cunning R."/>
            <person name="Bay R.A."/>
            <person name="Gillette P."/>
            <person name="Baker A.C."/>
            <person name="Traylor-Knowles N."/>
        </authorList>
    </citation>
    <scope>NUCLEOTIDE SEQUENCE [LARGE SCALE GENOMIC DNA]</scope>
    <source>
        <strain evidence="10">RSMAS</strain>
        <tissue evidence="10">Whole animal</tissue>
    </source>
</reference>
<dbReference type="Proteomes" id="UP000275408">
    <property type="component" value="Unassembled WGS sequence"/>
</dbReference>
<evidence type="ECO:0000256" key="8">
    <source>
        <dbReference type="SAM" id="MobiDB-lite"/>
    </source>
</evidence>
<evidence type="ECO:0000256" key="4">
    <source>
        <dbReference type="ARBA" id="ARBA00023159"/>
    </source>
</evidence>
<dbReference type="PROSITE" id="PS50888">
    <property type="entry name" value="BHLH"/>
    <property type="match status" value="1"/>
</dbReference>
<dbReference type="SUPFAM" id="SSF47459">
    <property type="entry name" value="HLH, helix-loop-helix DNA-binding domain"/>
    <property type="match status" value="1"/>
</dbReference>
<keyword evidence="5" id="KW-0804">Transcription</keyword>
<dbReference type="EMBL" id="RCHS01002686">
    <property type="protein sequence ID" value="RMX46521.1"/>
    <property type="molecule type" value="Genomic_DNA"/>
</dbReference>
<evidence type="ECO:0000256" key="7">
    <source>
        <dbReference type="SAM" id="Coils"/>
    </source>
</evidence>
<keyword evidence="7" id="KW-0175">Coiled coil</keyword>
<feature type="domain" description="BHLH" evidence="9">
    <location>
        <begin position="32"/>
        <end position="85"/>
    </location>
</feature>
<evidence type="ECO:0000313" key="11">
    <source>
        <dbReference type="Proteomes" id="UP000275408"/>
    </source>
</evidence>
<gene>
    <name evidence="10" type="ORF">pdam_00018711</name>
</gene>
<keyword evidence="3" id="KW-0238">DNA-binding</keyword>
<dbReference type="PANTHER" id="PTHR10328">
    <property type="entry name" value="PROTEIN MAX MYC-ASSOCIATED FACTOR X"/>
    <property type="match status" value="1"/>
</dbReference>
<dbReference type="GO" id="GO:0003700">
    <property type="term" value="F:DNA-binding transcription factor activity"/>
    <property type="evidence" value="ECO:0007669"/>
    <property type="project" value="TreeGrafter"/>
</dbReference>
<keyword evidence="4" id="KW-0010">Activator</keyword>
<keyword evidence="6" id="KW-0539">Nucleus</keyword>
<dbReference type="AlphaFoldDB" id="A0A3M6TYT7"/>
<evidence type="ECO:0000313" key="10">
    <source>
        <dbReference type="EMBL" id="RMX46521.1"/>
    </source>
</evidence>
<dbReference type="SMART" id="SM00353">
    <property type="entry name" value="HLH"/>
    <property type="match status" value="1"/>
</dbReference>
<name>A0A3M6TYT7_POCDA</name>
<dbReference type="STRING" id="46731.A0A3M6TYT7"/>
<dbReference type="GO" id="GO:0003677">
    <property type="term" value="F:DNA binding"/>
    <property type="evidence" value="ECO:0007669"/>
    <property type="project" value="UniProtKB-KW"/>
</dbReference>
<dbReference type="InterPro" id="IPR036638">
    <property type="entry name" value="HLH_DNA-bd_sf"/>
</dbReference>
<evidence type="ECO:0000256" key="1">
    <source>
        <dbReference type="ARBA" id="ARBA00007628"/>
    </source>
</evidence>
<sequence length="228" mass="25728">MESCSPHIQQNKFLSKRKTQPPTKPKSRNSLGKRAHHNALEQQRRGVIRGCFESLRKSVPSLASDNKKLSRSGILRETAVYIKTAKERVAEYADDLEELRLQNQLLSGEIGYLGYLQDMTRPQDDLNSFTKIAMEGDETEGSQNEGYHTDSIMLDSLPLPQHNKDLKHSFTFVYDTDVLFMEKGLESMDCPRSVALEGKSSTDEECDVDVDVEGFEQTPFSFTAISDA</sequence>
<evidence type="ECO:0000256" key="5">
    <source>
        <dbReference type="ARBA" id="ARBA00023163"/>
    </source>
</evidence>
<feature type="compositionally biased region" description="Polar residues" evidence="8">
    <location>
        <begin position="1"/>
        <end position="13"/>
    </location>
</feature>
<evidence type="ECO:0000256" key="2">
    <source>
        <dbReference type="ARBA" id="ARBA00023015"/>
    </source>
</evidence>
<dbReference type="GO" id="GO:0090575">
    <property type="term" value="C:RNA polymerase II transcription regulator complex"/>
    <property type="evidence" value="ECO:0007669"/>
    <property type="project" value="TreeGrafter"/>
</dbReference>
<feature type="compositionally biased region" description="Basic residues" evidence="8">
    <location>
        <begin position="14"/>
        <end position="37"/>
    </location>
</feature>
<organism evidence="10 11">
    <name type="scientific">Pocillopora damicornis</name>
    <name type="common">Cauliflower coral</name>
    <name type="synonym">Millepora damicornis</name>
    <dbReference type="NCBI Taxonomy" id="46731"/>
    <lineage>
        <taxon>Eukaryota</taxon>
        <taxon>Metazoa</taxon>
        <taxon>Cnidaria</taxon>
        <taxon>Anthozoa</taxon>
        <taxon>Hexacorallia</taxon>
        <taxon>Scleractinia</taxon>
        <taxon>Astrocoeniina</taxon>
        <taxon>Pocilloporidae</taxon>
        <taxon>Pocillopora</taxon>
    </lineage>
</organism>
<keyword evidence="11" id="KW-1185">Reference proteome</keyword>
<evidence type="ECO:0000259" key="9">
    <source>
        <dbReference type="PROSITE" id="PS50888"/>
    </source>
</evidence>
<comment type="caution">
    <text evidence="10">The sequence shown here is derived from an EMBL/GenBank/DDBJ whole genome shotgun (WGS) entry which is preliminary data.</text>
</comment>
<keyword evidence="2" id="KW-0805">Transcription regulation</keyword>
<dbReference type="GO" id="GO:0046983">
    <property type="term" value="F:protein dimerization activity"/>
    <property type="evidence" value="ECO:0007669"/>
    <property type="project" value="InterPro"/>
</dbReference>
<dbReference type="PANTHER" id="PTHR10328:SF3">
    <property type="entry name" value="PROTEIN MAX"/>
    <property type="match status" value="1"/>
</dbReference>
<feature type="coiled-coil region" evidence="7">
    <location>
        <begin position="82"/>
        <end position="109"/>
    </location>
</feature>
<feature type="region of interest" description="Disordered" evidence="8">
    <location>
        <begin position="1"/>
        <end position="40"/>
    </location>
</feature>
<proteinExistence type="inferred from homology"/>
<dbReference type="InterPro" id="IPR011598">
    <property type="entry name" value="bHLH_dom"/>
</dbReference>
<evidence type="ECO:0000256" key="6">
    <source>
        <dbReference type="ARBA" id="ARBA00023242"/>
    </source>
</evidence>